<dbReference type="AlphaFoldDB" id="A0A1M5FYB8"/>
<reference evidence="3 4" key="1">
    <citation type="submission" date="2016-11" db="EMBL/GenBank/DDBJ databases">
        <authorList>
            <person name="Jaros S."/>
            <person name="Januszkiewicz K."/>
            <person name="Wedrychowicz H."/>
        </authorList>
    </citation>
    <scope>NUCLEOTIDE SEQUENCE [LARGE SCALE GENOMIC DNA]</scope>
    <source>
        <strain evidence="3 4">DSM 18119</strain>
    </source>
</reference>
<proteinExistence type="predicted"/>
<accession>A0A1M5FYB8</accession>
<name>A0A1M5FYB8_9BACT</name>
<keyword evidence="2" id="KW-0732">Signal</keyword>
<evidence type="ECO:0000313" key="3">
    <source>
        <dbReference type="EMBL" id="SHF96439.1"/>
    </source>
</evidence>
<dbReference type="EMBL" id="FQUU01000025">
    <property type="protein sequence ID" value="SHF96439.1"/>
    <property type="molecule type" value="Genomic_DNA"/>
</dbReference>
<dbReference type="InterPro" id="IPR011990">
    <property type="entry name" value="TPR-like_helical_dom_sf"/>
</dbReference>
<dbReference type="STRING" id="1121884.SAMN02745131_03991"/>
<feature type="region of interest" description="Disordered" evidence="1">
    <location>
        <begin position="414"/>
        <end position="435"/>
    </location>
</feature>
<gene>
    <name evidence="3" type="ORF">SAMN02745131_03991</name>
</gene>
<keyword evidence="4" id="KW-1185">Reference proteome</keyword>
<dbReference type="Gene3D" id="1.25.40.390">
    <property type="match status" value="1"/>
</dbReference>
<evidence type="ECO:0000256" key="2">
    <source>
        <dbReference type="SAM" id="SignalP"/>
    </source>
</evidence>
<organism evidence="3 4">
    <name type="scientific">Flavisolibacter ginsengisoli DSM 18119</name>
    <dbReference type="NCBI Taxonomy" id="1121884"/>
    <lineage>
        <taxon>Bacteria</taxon>
        <taxon>Pseudomonadati</taxon>
        <taxon>Bacteroidota</taxon>
        <taxon>Chitinophagia</taxon>
        <taxon>Chitinophagales</taxon>
        <taxon>Chitinophagaceae</taxon>
        <taxon>Flavisolibacter</taxon>
    </lineage>
</organism>
<evidence type="ECO:0000256" key="1">
    <source>
        <dbReference type="SAM" id="MobiDB-lite"/>
    </source>
</evidence>
<protein>
    <submittedName>
        <fullName evidence="3">SusD family protein</fullName>
    </submittedName>
</protein>
<dbReference type="RefSeq" id="WP_084080292.1">
    <property type="nucleotide sequence ID" value="NZ_FQUU01000025.1"/>
</dbReference>
<dbReference type="PROSITE" id="PS51257">
    <property type="entry name" value="PROKAR_LIPOPROTEIN"/>
    <property type="match status" value="1"/>
</dbReference>
<evidence type="ECO:0000313" key="4">
    <source>
        <dbReference type="Proteomes" id="UP000184048"/>
    </source>
</evidence>
<feature type="chain" id="PRO_5012070205" evidence="2">
    <location>
        <begin position="22"/>
        <end position="435"/>
    </location>
</feature>
<dbReference type="SUPFAM" id="SSF48452">
    <property type="entry name" value="TPR-like"/>
    <property type="match status" value="1"/>
</dbReference>
<feature type="signal peptide" evidence="2">
    <location>
        <begin position="1"/>
        <end position="21"/>
    </location>
</feature>
<dbReference type="GO" id="GO:0009279">
    <property type="term" value="C:cell outer membrane"/>
    <property type="evidence" value="ECO:0007669"/>
    <property type="project" value="UniProtKB-SubCell"/>
</dbReference>
<dbReference type="Proteomes" id="UP000184048">
    <property type="component" value="Unassembled WGS sequence"/>
</dbReference>
<sequence length="435" mass="46912">MIHKHSTYFYSVLLLSVLSFASCKKDYSDPSRATEDKVLSSPGGLTGVAVGLQRTYSLGRASSLYNIVSINGLVTKELVLLNPGNLPEYQLAQGGAQVDGTNTMLAGLWTSSNKIIYDADNVISKAAGLADKNYASGLIGYASIFKALSLGALSMFWEKIPEGIGQNVGFISRMDGYAKAIKVIDDALAAINANPISASFTSSIPAGIDIVNTLQALKARYSLFSGNYTQALTAANAVDLTKKSVLNFEAANPNPIYDVAGSNFNVYQPVGPDMGLPTGLKPDAADMRVPFYMVPSGSPATPYAMKGFAAATTTPFPIYLPGEITLIKAEAYARMNPPDLTNALAELNKVVTKTPASDPFGVGANLPPLTGPYTQAEILDLIYKFRSIELYMSGLRIEDERRFNRPNAERTRNFMPYPFRERDNNPSLNFPDPSF</sequence>